<name>A0A6J7C771_9ZZZZ</name>
<reference evidence="1" key="1">
    <citation type="submission" date="2020-05" db="EMBL/GenBank/DDBJ databases">
        <authorList>
            <person name="Chiriac C."/>
            <person name="Salcher M."/>
            <person name="Ghai R."/>
            <person name="Kavagutti S V."/>
        </authorList>
    </citation>
    <scope>NUCLEOTIDE SEQUENCE</scope>
</reference>
<organism evidence="1">
    <name type="scientific">freshwater metagenome</name>
    <dbReference type="NCBI Taxonomy" id="449393"/>
    <lineage>
        <taxon>unclassified sequences</taxon>
        <taxon>metagenomes</taxon>
        <taxon>ecological metagenomes</taxon>
    </lineage>
</organism>
<accession>A0A6J7C771</accession>
<gene>
    <name evidence="1" type="ORF">UFOPK3267_02635</name>
</gene>
<sequence length="120" mass="12544">MGLLGGFVTAVDQRVGGQHDSAEERGAQQRAAHLFQHDAELDVRVAGAAVLLGDRETLQAELLASLAPHGSVETVVGLHLLADGGLGALGLEERADGLTQFFLFFGEGKVHADDSCVQGR</sequence>
<dbReference type="AlphaFoldDB" id="A0A6J7C771"/>
<evidence type="ECO:0000313" key="1">
    <source>
        <dbReference type="EMBL" id="CAB4853111.1"/>
    </source>
</evidence>
<dbReference type="EMBL" id="CAFBIY010000202">
    <property type="protein sequence ID" value="CAB4853111.1"/>
    <property type="molecule type" value="Genomic_DNA"/>
</dbReference>
<protein>
    <submittedName>
        <fullName evidence="1">Unannotated protein</fullName>
    </submittedName>
</protein>
<proteinExistence type="predicted"/>